<dbReference type="Pfam" id="PF08671">
    <property type="entry name" value="SinI"/>
    <property type="match status" value="1"/>
</dbReference>
<dbReference type="PROSITE" id="PS51500">
    <property type="entry name" value="SIN"/>
    <property type="match status" value="1"/>
</dbReference>
<dbReference type="AlphaFoldDB" id="A0AA95SC28"/>
<keyword evidence="3" id="KW-1185">Reference proteome</keyword>
<dbReference type="EMBL" id="CP126114">
    <property type="protein sequence ID" value="WHY87507.1"/>
    <property type="molecule type" value="Genomic_DNA"/>
</dbReference>
<dbReference type="GO" id="GO:0046983">
    <property type="term" value="F:protein dimerization activity"/>
    <property type="evidence" value="ECO:0007669"/>
    <property type="project" value="InterPro"/>
</dbReference>
<gene>
    <name evidence="2" type="ORF">QNH39_06540</name>
</gene>
<dbReference type="RefSeq" id="WP_082804905.1">
    <property type="nucleotide sequence ID" value="NZ_CP126114.1"/>
</dbReference>
<proteinExistence type="predicted"/>
<dbReference type="InterPro" id="IPR010981">
    <property type="entry name" value="SinR/SinI_dimer_dom"/>
</dbReference>
<protein>
    <submittedName>
        <fullName evidence="2">Anti-repressor SinI family protein</fullName>
    </submittedName>
</protein>
<evidence type="ECO:0000259" key="1">
    <source>
        <dbReference type="PROSITE" id="PS51500"/>
    </source>
</evidence>
<dbReference type="KEGG" id="nnv:QNH39_06540"/>
<feature type="domain" description="Sin" evidence="1">
    <location>
        <begin position="2"/>
        <end position="40"/>
    </location>
</feature>
<dbReference type="GO" id="GO:0006355">
    <property type="term" value="P:regulation of DNA-templated transcription"/>
    <property type="evidence" value="ECO:0007669"/>
    <property type="project" value="InterPro"/>
</dbReference>
<dbReference type="InterPro" id="IPR036281">
    <property type="entry name" value="SinR/SinI_dimer_dom_sf"/>
</dbReference>
<evidence type="ECO:0000313" key="2">
    <source>
        <dbReference type="EMBL" id="WHY87507.1"/>
    </source>
</evidence>
<reference evidence="2" key="1">
    <citation type="submission" date="2023-05" db="EMBL/GenBank/DDBJ databases">
        <title>Comparative genomics of Bacillaceae isolates and their secondary metabolite potential.</title>
        <authorList>
            <person name="Song L."/>
            <person name="Nielsen L.J."/>
            <person name="Mohite O."/>
            <person name="Xu X."/>
            <person name="Weber T."/>
            <person name="Kovacs A.T."/>
        </authorList>
    </citation>
    <scope>NUCLEOTIDE SEQUENCE</scope>
    <source>
        <strain evidence="2">XLM17</strain>
    </source>
</reference>
<organism evidence="2 3">
    <name type="scientific">Neobacillus novalis</name>
    <dbReference type="NCBI Taxonomy" id="220687"/>
    <lineage>
        <taxon>Bacteria</taxon>
        <taxon>Bacillati</taxon>
        <taxon>Bacillota</taxon>
        <taxon>Bacilli</taxon>
        <taxon>Bacillales</taxon>
        <taxon>Bacillaceae</taxon>
        <taxon>Neobacillus</taxon>
    </lineage>
</organism>
<evidence type="ECO:0000313" key="3">
    <source>
        <dbReference type="Proteomes" id="UP001178288"/>
    </source>
</evidence>
<sequence>MINRKAGLEEIDQEWLQLILEAKNIGIVKEEIREFLIQNGVKDILMDSH</sequence>
<dbReference type="Proteomes" id="UP001178288">
    <property type="component" value="Chromosome"/>
</dbReference>
<name>A0AA95SC28_9BACI</name>
<dbReference type="SUPFAM" id="SSF47406">
    <property type="entry name" value="SinR repressor dimerisation domain-like"/>
    <property type="match status" value="1"/>
</dbReference>
<accession>A0AA95SC28</accession>